<sequence length="110" mass="11738">MSSINPGAVNINSSFAGAQRSDASAEKQKADSAQRSGEITQKEITDHQLHDVGDADKSGDRDADGRMPLGYDEGDGQEHPPGKDQQSEEEHPRRTPDADGTLGTHLDLDA</sequence>
<feature type="compositionally biased region" description="Basic and acidic residues" evidence="1">
    <location>
        <begin position="23"/>
        <end position="32"/>
    </location>
</feature>
<keyword evidence="3" id="KW-1185">Reference proteome</keyword>
<dbReference type="Proteomes" id="UP000320421">
    <property type="component" value="Chromosome"/>
</dbReference>
<dbReference type="AlphaFoldDB" id="A0A517PNM4"/>
<evidence type="ECO:0000256" key="1">
    <source>
        <dbReference type="SAM" id="MobiDB-lite"/>
    </source>
</evidence>
<dbReference type="RefSeq" id="WP_145184533.1">
    <property type="nucleotide sequence ID" value="NZ_CP036266.1"/>
</dbReference>
<dbReference type="OrthoDB" id="291367at2"/>
<organism evidence="2 3">
    <name type="scientific">Gimesia chilikensis</name>
    <dbReference type="NCBI Taxonomy" id="2605989"/>
    <lineage>
        <taxon>Bacteria</taxon>
        <taxon>Pseudomonadati</taxon>
        <taxon>Planctomycetota</taxon>
        <taxon>Planctomycetia</taxon>
        <taxon>Planctomycetales</taxon>
        <taxon>Planctomycetaceae</taxon>
        <taxon>Gimesia</taxon>
    </lineage>
</organism>
<protein>
    <submittedName>
        <fullName evidence="2">Uncharacterized protein</fullName>
    </submittedName>
</protein>
<accession>A0A517PNM4</accession>
<evidence type="ECO:0000313" key="3">
    <source>
        <dbReference type="Proteomes" id="UP000320421"/>
    </source>
</evidence>
<feature type="region of interest" description="Disordered" evidence="1">
    <location>
        <begin position="1"/>
        <end position="110"/>
    </location>
</feature>
<gene>
    <name evidence="2" type="ORF">HG66A1_27650</name>
</gene>
<dbReference type="EMBL" id="CP036266">
    <property type="protein sequence ID" value="QDT20973.1"/>
    <property type="molecule type" value="Genomic_DNA"/>
</dbReference>
<name>A0A517PNM4_9PLAN</name>
<feature type="compositionally biased region" description="Polar residues" evidence="1">
    <location>
        <begin position="1"/>
        <end position="16"/>
    </location>
</feature>
<feature type="compositionally biased region" description="Basic and acidic residues" evidence="1">
    <location>
        <begin position="40"/>
        <end position="65"/>
    </location>
</feature>
<feature type="compositionally biased region" description="Basic and acidic residues" evidence="1">
    <location>
        <begin position="76"/>
        <end position="97"/>
    </location>
</feature>
<proteinExistence type="predicted"/>
<evidence type="ECO:0000313" key="2">
    <source>
        <dbReference type="EMBL" id="QDT20973.1"/>
    </source>
</evidence>
<reference evidence="2 3" key="1">
    <citation type="submission" date="2019-02" db="EMBL/GenBank/DDBJ databases">
        <title>Deep-cultivation of Planctomycetes and their phenomic and genomic characterization uncovers novel biology.</title>
        <authorList>
            <person name="Wiegand S."/>
            <person name="Jogler M."/>
            <person name="Boedeker C."/>
            <person name="Pinto D."/>
            <person name="Vollmers J."/>
            <person name="Rivas-Marin E."/>
            <person name="Kohn T."/>
            <person name="Peeters S.H."/>
            <person name="Heuer A."/>
            <person name="Rast P."/>
            <person name="Oberbeckmann S."/>
            <person name="Bunk B."/>
            <person name="Jeske O."/>
            <person name="Meyerdierks A."/>
            <person name="Storesund J.E."/>
            <person name="Kallscheuer N."/>
            <person name="Luecker S."/>
            <person name="Lage O.M."/>
            <person name="Pohl T."/>
            <person name="Merkel B.J."/>
            <person name="Hornburger P."/>
            <person name="Mueller R.-W."/>
            <person name="Bruemmer F."/>
            <person name="Labrenz M."/>
            <person name="Spormann A.M."/>
            <person name="Op den Camp H."/>
            <person name="Overmann J."/>
            <person name="Amann R."/>
            <person name="Jetten M.S.M."/>
            <person name="Mascher T."/>
            <person name="Medema M.H."/>
            <person name="Devos D.P."/>
            <person name="Kaster A.-K."/>
            <person name="Ovreas L."/>
            <person name="Rohde M."/>
            <person name="Galperin M.Y."/>
            <person name="Jogler C."/>
        </authorList>
    </citation>
    <scope>NUCLEOTIDE SEQUENCE [LARGE SCALE GENOMIC DNA]</scope>
    <source>
        <strain evidence="2 3">HG66A1</strain>
    </source>
</reference>